<sequence length="223" mass="24567">MSLSSRLRPIEHRRVLSSPPSPFSAAIVSLQQTGFRSREPVIPCTKTQCRFSSTRKQNVPSADLKSKVSFPLEWLAWSPEDVVREIGDKIPGWTEEDSEVIVKHNIQGQCLPFLQESVLVSLGMRYGSAILLCKDFRAHFLKDDPVFGDLTYAVSLASPVGQLTMTGANRRAVEYGQDEVAKKWFSWAHSQYSSMADSLGSAGSAAGSAAASFFRGFTHHGKK</sequence>
<dbReference type="EMBL" id="CDMZ01005915">
    <property type="protein sequence ID" value="CEM55835.1"/>
    <property type="molecule type" value="Genomic_DNA"/>
</dbReference>
<name>A0A0G4IFF1_9ALVE</name>
<proteinExistence type="predicted"/>
<accession>A0A0G4IFF1</accession>
<gene>
    <name evidence="1" type="ORF">Cvel_13874</name>
</gene>
<dbReference type="AlphaFoldDB" id="A0A0G4IFF1"/>
<dbReference type="Gene3D" id="1.10.150.50">
    <property type="entry name" value="Transcription Factor, Ets-1"/>
    <property type="match status" value="1"/>
</dbReference>
<protein>
    <submittedName>
        <fullName evidence="1">Uncharacterized protein</fullName>
    </submittedName>
</protein>
<dbReference type="VEuPathDB" id="CryptoDB:Cvel_13874"/>
<dbReference type="InterPro" id="IPR013761">
    <property type="entry name" value="SAM/pointed_sf"/>
</dbReference>
<reference evidence="1" key="1">
    <citation type="submission" date="2014-11" db="EMBL/GenBank/DDBJ databases">
        <authorList>
            <person name="Otto D Thomas"/>
            <person name="Naeem Raeece"/>
        </authorList>
    </citation>
    <scope>NUCLEOTIDE SEQUENCE</scope>
</reference>
<evidence type="ECO:0000313" key="1">
    <source>
        <dbReference type="EMBL" id="CEM55835.1"/>
    </source>
</evidence>
<organism evidence="1">
    <name type="scientific">Chromera velia CCMP2878</name>
    <dbReference type="NCBI Taxonomy" id="1169474"/>
    <lineage>
        <taxon>Eukaryota</taxon>
        <taxon>Sar</taxon>
        <taxon>Alveolata</taxon>
        <taxon>Colpodellida</taxon>
        <taxon>Chromeraceae</taxon>
        <taxon>Chromera</taxon>
    </lineage>
</organism>
<dbReference type="SUPFAM" id="SSF47769">
    <property type="entry name" value="SAM/Pointed domain"/>
    <property type="match status" value="1"/>
</dbReference>